<name>A0A0F8YQB2_9ZZZZ</name>
<proteinExistence type="predicted"/>
<sequence>MKLILLLFIVCCQEWLPNKYDKGAVKYYDSLDSLQWVDVYWHVDNYGIRQAIFAGLEGSNRPLGKHPDEDSYQDVGIFYETALLYRPAKDLRDSLLSHSFAAKISSEIDSSNIAGHKKRYLVDDHKWRAERPILNATMAYPGGSSWRNRLIYGMVFMARENELIKRLKKCQHL</sequence>
<reference evidence="1" key="1">
    <citation type="journal article" date="2015" name="Nature">
        <title>Complex archaea that bridge the gap between prokaryotes and eukaryotes.</title>
        <authorList>
            <person name="Spang A."/>
            <person name="Saw J.H."/>
            <person name="Jorgensen S.L."/>
            <person name="Zaremba-Niedzwiedzka K."/>
            <person name="Martijn J."/>
            <person name="Lind A.E."/>
            <person name="van Eijk R."/>
            <person name="Schleper C."/>
            <person name="Guy L."/>
            <person name="Ettema T.J."/>
        </authorList>
    </citation>
    <scope>NUCLEOTIDE SEQUENCE</scope>
</reference>
<protein>
    <submittedName>
        <fullName evidence="1">Uncharacterized protein</fullName>
    </submittedName>
</protein>
<evidence type="ECO:0000313" key="1">
    <source>
        <dbReference type="EMBL" id="KKK83557.1"/>
    </source>
</evidence>
<dbReference type="AlphaFoldDB" id="A0A0F8YQB2"/>
<dbReference type="EMBL" id="LAZR01052168">
    <property type="protein sequence ID" value="KKK83557.1"/>
    <property type="molecule type" value="Genomic_DNA"/>
</dbReference>
<organism evidence="1">
    <name type="scientific">marine sediment metagenome</name>
    <dbReference type="NCBI Taxonomy" id="412755"/>
    <lineage>
        <taxon>unclassified sequences</taxon>
        <taxon>metagenomes</taxon>
        <taxon>ecological metagenomes</taxon>
    </lineage>
</organism>
<gene>
    <name evidence="1" type="ORF">LCGC14_2792180</name>
</gene>
<comment type="caution">
    <text evidence="1">The sequence shown here is derived from an EMBL/GenBank/DDBJ whole genome shotgun (WGS) entry which is preliminary data.</text>
</comment>
<accession>A0A0F8YQB2</accession>